<accession>A0A1G1VZI5</accession>
<name>A0A1G1VZI5_9BACT</name>
<feature type="compositionally biased region" description="Pro residues" evidence="1">
    <location>
        <begin position="77"/>
        <end position="89"/>
    </location>
</feature>
<evidence type="ECO:0000313" key="4">
    <source>
        <dbReference type="Proteomes" id="UP000176723"/>
    </source>
</evidence>
<dbReference type="PROSITE" id="PS51257">
    <property type="entry name" value="PROKAR_LIPOPROTEIN"/>
    <property type="match status" value="1"/>
</dbReference>
<evidence type="ECO:0000313" key="3">
    <source>
        <dbReference type="EMBL" id="OGY20828.1"/>
    </source>
</evidence>
<feature type="region of interest" description="Disordered" evidence="1">
    <location>
        <begin position="51"/>
        <end position="90"/>
    </location>
</feature>
<evidence type="ECO:0000256" key="1">
    <source>
        <dbReference type="SAM" id="MobiDB-lite"/>
    </source>
</evidence>
<reference evidence="3 4" key="1">
    <citation type="journal article" date="2016" name="Nat. Commun.">
        <title>Thousands of microbial genomes shed light on interconnected biogeochemical processes in an aquifer system.</title>
        <authorList>
            <person name="Anantharaman K."/>
            <person name="Brown C.T."/>
            <person name="Hug L.A."/>
            <person name="Sharon I."/>
            <person name="Castelle C.J."/>
            <person name="Probst A.J."/>
            <person name="Thomas B.C."/>
            <person name="Singh A."/>
            <person name="Wilkins M.J."/>
            <person name="Karaoz U."/>
            <person name="Brodie E.L."/>
            <person name="Williams K.H."/>
            <person name="Hubbard S.S."/>
            <person name="Banfield J.F."/>
        </authorList>
    </citation>
    <scope>NUCLEOTIDE SEQUENCE [LARGE SCALE GENOMIC DNA]</scope>
</reference>
<dbReference type="AlphaFoldDB" id="A0A1G1VZI5"/>
<keyword evidence="2" id="KW-0732">Signal</keyword>
<organism evidence="3 4">
    <name type="scientific">Candidatus Chisholmbacteria bacterium RIFCSPLOWO2_01_FULL_49_14</name>
    <dbReference type="NCBI Taxonomy" id="1797593"/>
    <lineage>
        <taxon>Bacteria</taxon>
        <taxon>Candidatus Chisholmiibacteriota</taxon>
    </lineage>
</organism>
<dbReference type="Proteomes" id="UP000176723">
    <property type="component" value="Unassembled WGS sequence"/>
</dbReference>
<evidence type="ECO:0000256" key="2">
    <source>
        <dbReference type="SAM" id="SignalP"/>
    </source>
</evidence>
<dbReference type="EMBL" id="MHCL01000022">
    <property type="protein sequence ID" value="OGY20828.1"/>
    <property type="molecule type" value="Genomic_DNA"/>
</dbReference>
<sequence>MKKLRWPSLVLIMLIAAALACGKTNETRLLQDRQTQTAIVAEFNATGTAAAATQHPKTATPECEDKNILGKCKTSPTPRPTRTPIPTPSMPEVLRSVTVARSWTPYFEEADDIQNYDPSRSFRTAFGLVDKGVVVPVVEEIQGSRYLGIVLVGRMELRDINLDQFKPDRTKGARYMLIGDRLYITQLSGDTDCVKHKWGHIGLVEYCHGHFWTYTTNDEHQRIWSAVATIPKGVEYLFTNAQHVDPDVLPSAFTQAQKTGFFWYVVPVLDGRVEIRLVPELWLRARDIE</sequence>
<gene>
    <name evidence="3" type="ORF">A3A65_02625</name>
</gene>
<protein>
    <submittedName>
        <fullName evidence="3">Uncharacterized protein</fullName>
    </submittedName>
</protein>
<feature type="signal peptide" evidence="2">
    <location>
        <begin position="1"/>
        <end position="20"/>
    </location>
</feature>
<dbReference type="STRING" id="1797593.A3A65_02625"/>
<comment type="caution">
    <text evidence="3">The sequence shown here is derived from an EMBL/GenBank/DDBJ whole genome shotgun (WGS) entry which is preliminary data.</text>
</comment>
<feature type="chain" id="PRO_5009581105" evidence="2">
    <location>
        <begin position="21"/>
        <end position="289"/>
    </location>
</feature>
<proteinExistence type="predicted"/>